<gene>
    <name evidence="1" type="ORF">COT04_00420</name>
</gene>
<evidence type="ECO:0000313" key="2">
    <source>
        <dbReference type="Proteomes" id="UP000229559"/>
    </source>
</evidence>
<feature type="non-terminal residue" evidence="1">
    <location>
        <position position="98"/>
    </location>
</feature>
<protein>
    <submittedName>
        <fullName evidence="1">Uncharacterized protein</fullName>
    </submittedName>
</protein>
<evidence type="ECO:0000313" key="1">
    <source>
        <dbReference type="EMBL" id="PIU33368.1"/>
    </source>
</evidence>
<dbReference type="EMBL" id="PEXA01000013">
    <property type="protein sequence ID" value="PIU33368.1"/>
    <property type="molecule type" value="Genomic_DNA"/>
</dbReference>
<sequence length="98" mass="10860">AVGLVLATNIQGIKMYECILVNPRSIYYSKAERTNLTHYVGLMSIASVLDKHNCQTHILDMVIEDNPEDALRRLIGGFGEKVLIIGFSVMTSQLQHAA</sequence>
<proteinExistence type="predicted"/>
<name>A0A2M6YQE8_9BACT</name>
<feature type="non-terminal residue" evidence="1">
    <location>
        <position position="1"/>
    </location>
</feature>
<dbReference type="AlphaFoldDB" id="A0A2M6YQE8"/>
<organism evidence="1 2">
    <name type="scientific">Candidatus Shapirobacteria bacterium CG07_land_8_20_14_0_80_39_12</name>
    <dbReference type="NCBI Taxonomy" id="1974480"/>
    <lineage>
        <taxon>Bacteria</taxon>
        <taxon>Candidatus Shapironibacteriota</taxon>
    </lineage>
</organism>
<accession>A0A2M6YQE8</accession>
<dbReference type="Proteomes" id="UP000229559">
    <property type="component" value="Unassembled WGS sequence"/>
</dbReference>
<comment type="caution">
    <text evidence="1">The sequence shown here is derived from an EMBL/GenBank/DDBJ whole genome shotgun (WGS) entry which is preliminary data.</text>
</comment>
<reference evidence="2" key="1">
    <citation type="submission" date="2017-09" db="EMBL/GenBank/DDBJ databases">
        <title>Depth-based differentiation of microbial function through sediment-hosted aquifers and enrichment of novel symbionts in the deep terrestrial subsurface.</title>
        <authorList>
            <person name="Probst A.J."/>
            <person name="Ladd B."/>
            <person name="Jarett J.K."/>
            <person name="Geller-Mcgrath D.E."/>
            <person name="Sieber C.M.K."/>
            <person name="Emerson J.B."/>
            <person name="Anantharaman K."/>
            <person name="Thomas B.C."/>
            <person name="Malmstrom R."/>
            <person name="Stieglmeier M."/>
            <person name="Klingl A."/>
            <person name="Woyke T."/>
            <person name="Ryan C.M."/>
            <person name="Banfield J.F."/>
        </authorList>
    </citation>
    <scope>NUCLEOTIDE SEQUENCE [LARGE SCALE GENOMIC DNA]</scope>
</reference>